<name>A0A8C8RMD0_9SAUR</name>
<evidence type="ECO:0000313" key="1">
    <source>
        <dbReference type="Ensembl" id="ENSPCEP00000007006.1"/>
    </source>
</evidence>
<evidence type="ECO:0000313" key="2">
    <source>
        <dbReference type="Proteomes" id="UP000694393"/>
    </source>
</evidence>
<reference evidence="1" key="1">
    <citation type="submission" date="2025-08" db="UniProtKB">
        <authorList>
            <consortium name="Ensembl"/>
        </authorList>
    </citation>
    <scope>IDENTIFICATION</scope>
</reference>
<sequence>MSSYQQQCKQACQPPPKCQEKCPPKCVEPCLPKCPEKCPPKCVEPCPPKCPPVQQQQDWKQC</sequence>
<dbReference type="PRINTS" id="PR00021">
    <property type="entry name" value="PRORICH"/>
</dbReference>
<keyword evidence="2" id="KW-1185">Reference proteome</keyword>
<accession>A0A8C8RMD0</accession>
<dbReference type="Ensembl" id="ENSPCET00000007252.1">
    <property type="protein sequence ID" value="ENSPCEP00000007006.1"/>
    <property type="gene ID" value="ENSPCEG00000005638.1"/>
</dbReference>
<proteinExistence type="predicted"/>
<dbReference type="Proteomes" id="UP000694393">
    <property type="component" value="Unplaced"/>
</dbReference>
<dbReference type="AlphaFoldDB" id="A0A8C8RMD0"/>
<protein>
    <submittedName>
        <fullName evidence="1">Uncharacterized protein</fullName>
    </submittedName>
</protein>
<reference evidence="1" key="2">
    <citation type="submission" date="2025-09" db="UniProtKB">
        <authorList>
            <consortium name="Ensembl"/>
        </authorList>
    </citation>
    <scope>IDENTIFICATION</scope>
</reference>
<organism evidence="1 2">
    <name type="scientific">Pelusios castaneus</name>
    <name type="common">West African mud turtle</name>
    <dbReference type="NCBI Taxonomy" id="367368"/>
    <lineage>
        <taxon>Eukaryota</taxon>
        <taxon>Metazoa</taxon>
        <taxon>Chordata</taxon>
        <taxon>Craniata</taxon>
        <taxon>Vertebrata</taxon>
        <taxon>Euteleostomi</taxon>
        <taxon>Archelosauria</taxon>
        <taxon>Testudinata</taxon>
        <taxon>Testudines</taxon>
        <taxon>Pleurodira</taxon>
        <taxon>Pelomedusidae</taxon>
        <taxon>Pelusios</taxon>
    </lineage>
</organism>